<feature type="region of interest" description="Disordered" evidence="1">
    <location>
        <begin position="218"/>
        <end position="238"/>
    </location>
</feature>
<dbReference type="Proteomes" id="UP001595704">
    <property type="component" value="Unassembled WGS sequence"/>
</dbReference>
<name>A0ABV7UHY7_9HYPH</name>
<reference evidence="3" key="1">
    <citation type="journal article" date="2019" name="Int. J. Syst. Evol. Microbiol.">
        <title>The Global Catalogue of Microorganisms (GCM) 10K type strain sequencing project: providing services to taxonomists for standard genome sequencing and annotation.</title>
        <authorList>
            <consortium name="The Broad Institute Genomics Platform"/>
            <consortium name="The Broad Institute Genome Sequencing Center for Infectious Disease"/>
            <person name="Wu L."/>
            <person name="Ma J."/>
        </authorList>
    </citation>
    <scope>NUCLEOTIDE SEQUENCE [LARGE SCALE GENOMIC DNA]</scope>
    <source>
        <strain evidence="3">KCTC 42282</strain>
    </source>
</reference>
<keyword evidence="3" id="KW-1185">Reference proteome</keyword>
<proteinExistence type="predicted"/>
<organism evidence="2 3">
    <name type="scientific">Camelimonas fluminis</name>
    <dbReference type="NCBI Taxonomy" id="1576911"/>
    <lineage>
        <taxon>Bacteria</taxon>
        <taxon>Pseudomonadati</taxon>
        <taxon>Pseudomonadota</taxon>
        <taxon>Alphaproteobacteria</taxon>
        <taxon>Hyphomicrobiales</taxon>
        <taxon>Chelatococcaceae</taxon>
        <taxon>Camelimonas</taxon>
    </lineage>
</organism>
<evidence type="ECO:0008006" key="4">
    <source>
        <dbReference type="Google" id="ProtNLM"/>
    </source>
</evidence>
<feature type="region of interest" description="Disordered" evidence="1">
    <location>
        <begin position="172"/>
        <end position="196"/>
    </location>
</feature>
<accession>A0ABV7UHY7</accession>
<dbReference type="EMBL" id="JBHRYC010000066">
    <property type="protein sequence ID" value="MFC3638344.1"/>
    <property type="molecule type" value="Genomic_DNA"/>
</dbReference>
<evidence type="ECO:0000313" key="2">
    <source>
        <dbReference type="EMBL" id="MFC3638344.1"/>
    </source>
</evidence>
<gene>
    <name evidence="2" type="ORF">ACFONL_13335</name>
</gene>
<evidence type="ECO:0000256" key="1">
    <source>
        <dbReference type="SAM" id="MobiDB-lite"/>
    </source>
</evidence>
<protein>
    <recommendedName>
        <fullName evidence="4">N-acetyltransferase domain-containing protein</fullName>
    </recommendedName>
</protein>
<comment type="caution">
    <text evidence="2">The sequence shown here is derived from an EMBL/GenBank/DDBJ whole genome shotgun (WGS) entry which is preliminary data.</text>
</comment>
<dbReference type="RefSeq" id="WP_191321042.1">
    <property type="nucleotide sequence ID" value="NZ_BNCG01000038.1"/>
</dbReference>
<evidence type="ECO:0000313" key="3">
    <source>
        <dbReference type="Proteomes" id="UP001595704"/>
    </source>
</evidence>
<sequence length="238" mass="26175">MASIQLVHIPIQGGWTGATHQFLLFTRDNGAMEFIRGGPERQPKFDQLVRQSASGPQNPFGSIVVHAGPYDARTPDFPVRETQFGAVFDKRRFDNWVKIDIRQGKEQDLQETWTAMTMTARGIGKRSIPYCPLGQNSNSVASECLRRHGFAHEGVTGIVPWGHKIGLRPWSPGSNNRLPDDTQLPPDHPALKAAHKQAEPLALTLAALQAAGRLGLHTTSSLTPQHKPCRRLEAGLGD</sequence>